<organism evidence="3 4">
    <name type="scientific">Durusdinium trenchii</name>
    <dbReference type="NCBI Taxonomy" id="1381693"/>
    <lineage>
        <taxon>Eukaryota</taxon>
        <taxon>Sar</taxon>
        <taxon>Alveolata</taxon>
        <taxon>Dinophyceae</taxon>
        <taxon>Suessiales</taxon>
        <taxon>Symbiodiniaceae</taxon>
        <taxon>Durusdinium</taxon>
    </lineage>
</organism>
<dbReference type="EMBL" id="CAXAMM010011470">
    <property type="protein sequence ID" value="CAK9026265.1"/>
    <property type="molecule type" value="Genomic_DNA"/>
</dbReference>
<proteinExistence type="predicted"/>
<evidence type="ECO:0000313" key="4">
    <source>
        <dbReference type="Proteomes" id="UP001642464"/>
    </source>
</evidence>
<dbReference type="Proteomes" id="UP001642464">
    <property type="component" value="Unassembled WGS sequence"/>
</dbReference>
<accession>A0ABP0KHG4</accession>
<evidence type="ECO:0000256" key="1">
    <source>
        <dbReference type="SAM" id="Coils"/>
    </source>
</evidence>
<name>A0ABP0KHG4_9DINO</name>
<sequence length="798" mass="90118">MADEKDANGGAWSRVPTWDGSPQTWRPFRREMAWWLAGLDVQSTKKYNLAARWLLRQSGVVRQRGEEFDPSELEYKRAVMMPNPATGDDEEVEAEDPLSRINKLLDALEAMTGRTSLDKRGDLRNVFYLELKRKSGERIAEFATRFRVLVSELKSEGVVIDEGELGWWFKRKLGLDALRSQLLETALGGAEDYPTIEREVLRLFKDLHVLSVRFVFGFDQQVLTTEAEVLTAELEEAAACGLDQETLQEVEDSVEAAAEAFLTMKEARSKLQEVKKDRGYGKPAAAPSTSASRVSLKKQSDKHPCYCGLPGHWAGDPECQKPGQQLGRKKPRSPTKQVKMAEALNTEHEDVTVDNEVMVEDENETFRFGNGGTQQSFQRWRLPTMIGGEVVCFWTSVVQVPSLGLLLGRDFLEAVGAVMNFGRKSLRCELLDDNSIKLSQLAAGHYALGLLPSAWPSLEPQRWRRLGLDGVIEIQLSTTSWLKKRLNQCYLRYLPLPYPATASVKFWEEEQAKSQAKDGIISKKHLARAKKEQKFTYLNLNECVQWRNRMGLETSFCEGPILKGIQCGKSARGLAERLKKAALEEAEAKAREAHQRGEEEEQARALIGPRGGLPTLRTDLIRLAALLRVPLGPKRPIVEILKNTKPAAKPSAKAKMKGLKVVKQEAASSSLGKSSDPGEEMITMRQYWETQARFQVTLDNLALEMQELRGGRLPEHMTDFTTVLTEPVWNPVYKTSRRPSLQDADMEEPEMMTEEEMRQESAHTLEQVWEAKLAAQYGEDYYLLTQEEMSAVLIRQIE</sequence>
<evidence type="ECO:0000256" key="2">
    <source>
        <dbReference type="SAM" id="MobiDB-lite"/>
    </source>
</evidence>
<gene>
    <name evidence="3" type="ORF">SCF082_LOCUS17427</name>
</gene>
<feature type="region of interest" description="Disordered" evidence="2">
    <location>
        <begin position="273"/>
        <end position="295"/>
    </location>
</feature>
<comment type="caution">
    <text evidence="3">The sequence shown here is derived from an EMBL/GenBank/DDBJ whole genome shotgun (WGS) entry which is preliminary data.</text>
</comment>
<keyword evidence="1" id="KW-0175">Coiled coil</keyword>
<reference evidence="3 4" key="1">
    <citation type="submission" date="2024-02" db="EMBL/GenBank/DDBJ databases">
        <authorList>
            <person name="Chen Y."/>
            <person name="Shah S."/>
            <person name="Dougan E. K."/>
            <person name="Thang M."/>
            <person name="Chan C."/>
        </authorList>
    </citation>
    <scope>NUCLEOTIDE SEQUENCE [LARGE SCALE GENOMIC DNA]</scope>
</reference>
<evidence type="ECO:0000313" key="3">
    <source>
        <dbReference type="EMBL" id="CAK9026265.1"/>
    </source>
</evidence>
<keyword evidence="4" id="KW-1185">Reference proteome</keyword>
<feature type="coiled-coil region" evidence="1">
    <location>
        <begin position="576"/>
        <end position="603"/>
    </location>
</feature>
<protein>
    <submittedName>
        <fullName evidence="3">Major facilitator superfamily domain-containing protein 6</fullName>
    </submittedName>
</protein>